<dbReference type="EMBL" id="PQXF01000047">
    <property type="protein sequence ID" value="PXF57883.1"/>
    <property type="molecule type" value="Genomic_DNA"/>
</dbReference>
<proteinExistence type="predicted"/>
<reference evidence="1" key="1">
    <citation type="submission" date="2018-01" db="EMBL/GenBank/DDBJ databases">
        <authorList>
            <person name="Krukenberg V."/>
        </authorList>
    </citation>
    <scope>NUCLEOTIDE SEQUENCE</scope>
    <source>
        <strain evidence="1">E20ANME2</strain>
    </source>
</reference>
<comment type="caution">
    <text evidence="1">The sequence shown here is derived from an EMBL/GenBank/DDBJ whole genome shotgun (WGS) entry which is preliminary data.</text>
</comment>
<dbReference type="Proteomes" id="UP000248329">
    <property type="component" value="Unassembled WGS sequence"/>
</dbReference>
<gene>
    <name evidence="1" type="ORF">C4B59_14410</name>
</gene>
<accession>A0AC61KZF7</accession>
<organism evidence="1 2">
    <name type="scientific">Candidatus Methanogaster sp</name>
    <dbReference type="NCBI Taxonomy" id="3386292"/>
    <lineage>
        <taxon>Archaea</taxon>
        <taxon>Methanobacteriati</taxon>
        <taxon>Methanobacteriota</taxon>
        <taxon>Stenosarchaea group</taxon>
        <taxon>Methanomicrobia</taxon>
        <taxon>Methanosarcinales</taxon>
        <taxon>ANME-2 cluster</taxon>
        <taxon>Candidatus Methanogasteraceae</taxon>
        <taxon>Candidatus Methanogaster</taxon>
    </lineage>
</organism>
<name>A0AC61KZF7_9EURY</name>
<protein>
    <submittedName>
        <fullName evidence="1">Uncharacterized protein</fullName>
    </submittedName>
</protein>
<evidence type="ECO:0000313" key="2">
    <source>
        <dbReference type="Proteomes" id="UP000248329"/>
    </source>
</evidence>
<sequence length="64" mass="7202">MKYAVIVCPKCKSHVQIIEDGIKSTVCQRCGSRLNLKKLKIWHTTTDLADAVSVRTALLMKLDE</sequence>
<evidence type="ECO:0000313" key="1">
    <source>
        <dbReference type="EMBL" id="PXF57883.1"/>
    </source>
</evidence>